<comment type="caution">
    <text evidence="1">The sequence shown here is derived from an EMBL/GenBank/DDBJ whole genome shotgun (WGS) entry which is preliminary data.</text>
</comment>
<dbReference type="RefSeq" id="WP_102374007.1">
    <property type="nucleotide sequence ID" value="NZ_DBFADM010000035.1"/>
</dbReference>
<reference evidence="1 2" key="1">
    <citation type="submission" date="2024-04" db="EMBL/GenBank/DDBJ databases">
        <title>Human intestinal bacterial collection.</title>
        <authorList>
            <person name="Pauvert C."/>
            <person name="Hitch T.C.A."/>
            <person name="Clavel T."/>
        </authorList>
    </citation>
    <scope>NUCLEOTIDE SEQUENCE [LARGE SCALE GENOMIC DNA]</scope>
    <source>
        <strain evidence="1 2">CLA-KB-H42</strain>
    </source>
</reference>
<dbReference type="Proteomes" id="UP001487305">
    <property type="component" value="Unassembled WGS sequence"/>
</dbReference>
<keyword evidence="1" id="KW-0238">DNA-binding</keyword>
<protein>
    <submittedName>
        <fullName evidence="1">DNA-binding protein</fullName>
    </submittedName>
</protein>
<dbReference type="EMBL" id="JBBNOP010000010">
    <property type="protein sequence ID" value="MEQ3363688.1"/>
    <property type="molecule type" value="Genomic_DNA"/>
</dbReference>
<sequence length="75" mass="8279">MGFISSFKRGLSGDYSYEIAGEPVVCPHCGSRDFEKSDAQLNTVGLTFLGLDWANRSATILICKNCGRIEWFLEG</sequence>
<accession>A0ABV1JF15</accession>
<keyword evidence="2" id="KW-1185">Reference proteome</keyword>
<evidence type="ECO:0000313" key="2">
    <source>
        <dbReference type="Proteomes" id="UP001487305"/>
    </source>
</evidence>
<proteinExistence type="predicted"/>
<dbReference type="GO" id="GO:0003677">
    <property type="term" value="F:DNA binding"/>
    <property type="evidence" value="ECO:0007669"/>
    <property type="project" value="UniProtKB-KW"/>
</dbReference>
<evidence type="ECO:0000313" key="1">
    <source>
        <dbReference type="EMBL" id="MEQ3363688.1"/>
    </source>
</evidence>
<organism evidence="1 2">
    <name type="scientific">Raoultibacter massiliensis</name>
    <dbReference type="NCBI Taxonomy" id="1852371"/>
    <lineage>
        <taxon>Bacteria</taxon>
        <taxon>Bacillati</taxon>
        <taxon>Actinomycetota</taxon>
        <taxon>Coriobacteriia</taxon>
        <taxon>Eggerthellales</taxon>
        <taxon>Eggerthellaceae</taxon>
        <taxon>Raoultibacter</taxon>
    </lineage>
</organism>
<name>A0ABV1JF15_9ACTN</name>
<gene>
    <name evidence="1" type="ORF">AAA083_11950</name>
</gene>